<accession>A0A2S0P6K4</accession>
<organism evidence="2 3">
    <name type="scientific">Microvirgula aerodenitrificans</name>
    <dbReference type="NCBI Taxonomy" id="57480"/>
    <lineage>
        <taxon>Bacteria</taxon>
        <taxon>Pseudomonadati</taxon>
        <taxon>Pseudomonadota</taxon>
        <taxon>Betaproteobacteria</taxon>
        <taxon>Neisseriales</taxon>
        <taxon>Aquaspirillaceae</taxon>
        <taxon>Microvirgula</taxon>
    </lineage>
</organism>
<feature type="region of interest" description="Disordered" evidence="1">
    <location>
        <begin position="464"/>
        <end position="490"/>
    </location>
</feature>
<feature type="compositionally biased region" description="Basic residues" evidence="1">
    <location>
        <begin position="464"/>
        <end position="479"/>
    </location>
</feature>
<dbReference type="AlphaFoldDB" id="A0A2S0P6K4"/>
<name>A0A2S0P6K4_9NEIS</name>
<dbReference type="KEGG" id="maer:DAI18_02005"/>
<proteinExistence type="predicted"/>
<evidence type="ECO:0000313" key="3">
    <source>
        <dbReference type="Proteomes" id="UP000244173"/>
    </source>
</evidence>
<protein>
    <submittedName>
        <fullName evidence="2">Uncharacterized protein</fullName>
    </submittedName>
</protein>
<feature type="compositionally biased region" description="Polar residues" evidence="1">
    <location>
        <begin position="481"/>
        <end position="490"/>
    </location>
</feature>
<dbReference type="Proteomes" id="UP000244173">
    <property type="component" value="Chromosome"/>
</dbReference>
<reference evidence="2 3" key="1">
    <citation type="submission" date="2018-04" db="EMBL/GenBank/DDBJ databases">
        <title>Denitrifier Microvirgula.</title>
        <authorList>
            <person name="Anderson E."/>
            <person name="Jang J."/>
            <person name="Ishii S."/>
        </authorList>
    </citation>
    <scope>NUCLEOTIDE SEQUENCE [LARGE SCALE GENOMIC DNA]</scope>
    <source>
        <strain evidence="2 3">BE2.4</strain>
    </source>
</reference>
<sequence length="490" mass="55275">MLFYSNIFSLMNWKQDGVNPASGMYILNIPLADISANQLQGPDLDLALRFNQFNANDYGFGTGWELSLARIDEDPDPDDASSPLRTLVLSDGSRYRMNTEASGAVSLQYKKTNTFTFKQETDGSCTIVHIDGRIETISSGRTTCITIPSKKHLYISWNSDNTFTISDDSATVLLSSSMTQTDNAREHLVTSQRGKFAFTLLGPQPYQLRAISIPGTGNPILYAFSYIRHNTNYFLIKNWKSLINYFQEQAIEYTTLPAPSGLQAAISAVSAVFITRTAFSVAPKKTVDIRYEYPRRNYLGYPDITTWVDNTDNLENLPESYSYRVIETVGNKDTPSKTVTHTYNKFYLLSKILPQEKSSDRICFTSFSYQLKYSAGIDGQSPSFMLPVRTDIKSVTGTGSNKVYTNFYTTLEYDDYSNLINFRNMDGMREWYVYYPAAGETAEDGTVLCPPSKMDSFAFLNQKHVHPKQRPMSSPKKHGNTPMQNPRTPT</sequence>
<keyword evidence="3" id="KW-1185">Reference proteome</keyword>
<dbReference type="STRING" id="1122240.GCA_000620105_03755"/>
<evidence type="ECO:0000313" key="2">
    <source>
        <dbReference type="EMBL" id="AVY92951.1"/>
    </source>
</evidence>
<dbReference type="OrthoDB" id="8579288at2"/>
<dbReference type="RefSeq" id="WP_107888639.1">
    <property type="nucleotide sequence ID" value="NZ_CP028519.1"/>
</dbReference>
<gene>
    <name evidence="2" type="ORF">DAI18_02005</name>
</gene>
<dbReference type="EMBL" id="CP028519">
    <property type="protein sequence ID" value="AVY92951.1"/>
    <property type="molecule type" value="Genomic_DNA"/>
</dbReference>
<evidence type="ECO:0000256" key="1">
    <source>
        <dbReference type="SAM" id="MobiDB-lite"/>
    </source>
</evidence>